<keyword evidence="3" id="KW-1185">Reference proteome</keyword>
<dbReference type="SUPFAM" id="SSF52047">
    <property type="entry name" value="RNI-like"/>
    <property type="match status" value="1"/>
</dbReference>
<dbReference type="EMBL" id="AYKW01000056">
    <property type="protein sequence ID" value="PIL24874.1"/>
    <property type="molecule type" value="Genomic_DNA"/>
</dbReference>
<dbReference type="InterPro" id="IPR032675">
    <property type="entry name" value="LRR_dom_sf"/>
</dbReference>
<dbReference type="OrthoDB" id="2754780at2759"/>
<feature type="domain" description="F-box" evidence="1">
    <location>
        <begin position="17"/>
        <end position="80"/>
    </location>
</feature>
<name>A0A2G8RTR9_9APHY</name>
<accession>A0A2G8RTR9</accession>
<dbReference type="SUPFAM" id="SSF81383">
    <property type="entry name" value="F-box domain"/>
    <property type="match status" value="1"/>
</dbReference>
<dbReference type="Proteomes" id="UP000230002">
    <property type="component" value="Unassembled WGS sequence"/>
</dbReference>
<evidence type="ECO:0000313" key="2">
    <source>
        <dbReference type="EMBL" id="PIL24874.1"/>
    </source>
</evidence>
<dbReference type="Gene3D" id="3.80.10.10">
    <property type="entry name" value="Ribonuclease Inhibitor"/>
    <property type="match status" value="1"/>
</dbReference>
<sequence>MCKILTLKTRLNSFIHINQLPSEILARILVAHAEDHYRSATGRWDKSVFTSPRWIKLAHVCRHWRDVALDTPRFWSFVYVRRPKTFHALLPLSKSAPLHIDLTLDPSIWSGAEAWKSATDLIGKQSHRLRELRFAATSNQVKMLAEKMGHSSMGWLEKLVLSHSNSKATDAGGSEPLQFLQPTTGRTPHLRHLEIRHLLVTWTDPVFCPTLTTLTVVAPKSSRNPATPIGTFEQFLDALRAMAPSLVDLKLEECMPRLLSTAEHSTSTRAIPLTSLQHLTISDTMGDCIRLLDHLCVNPTTTLNIFAIGVTETPRLVEILSAHVSRSTPLLALQIIFPQPTSSFVDITCHCNADLSLFRGRPAINLLLRTSPSDEAREQPLTAVLKASKTLFSRVQTLHLTAQNGLDVSWKRLFPRLYSVETLSISGDPGKGFFKALCNVRRVQKGQVWATFVPLRRLRKLDLDDVRFRNSLWGYERGAGEFFDQLRDWAILRCNYGVPLERLNIWECKYMDATDVTLLKQIIVEVEWDEWERGSTDEEDDDDDIFFDDDVYSY</sequence>
<dbReference type="Pfam" id="PF12937">
    <property type="entry name" value="F-box-like"/>
    <property type="match status" value="1"/>
</dbReference>
<dbReference type="InterPro" id="IPR036047">
    <property type="entry name" value="F-box-like_dom_sf"/>
</dbReference>
<reference evidence="2 3" key="1">
    <citation type="journal article" date="2015" name="Sci. Rep.">
        <title>Chromosome-level genome map provides insights into diverse defense mechanisms in the medicinal fungus Ganoderma sinense.</title>
        <authorList>
            <person name="Zhu Y."/>
            <person name="Xu J."/>
            <person name="Sun C."/>
            <person name="Zhou S."/>
            <person name="Xu H."/>
            <person name="Nelson D.R."/>
            <person name="Qian J."/>
            <person name="Song J."/>
            <person name="Luo H."/>
            <person name="Xiang L."/>
            <person name="Li Y."/>
            <person name="Xu Z."/>
            <person name="Ji A."/>
            <person name="Wang L."/>
            <person name="Lu S."/>
            <person name="Hayward A."/>
            <person name="Sun W."/>
            <person name="Li X."/>
            <person name="Schwartz D.C."/>
            <person name="Wang Y."/>
            <person name="Chen S."/>
        </authorList>
    </citation>
    <scope>NUCLEOTIDE SEQUENCE [LARGE SCALE GENOMIC DNA]</scope>
    <source>
        <strain evidence="2 3">ZZ0214-1</strain>
    </source>
</reference>
<proteinExistence type="predicted"/>
<dbReference type="AlphaFoldDB" id="A0A2G8RTR9"/>
<dbReference type="STRING" id="1077348.A0A2G8RTR9"/>
<dbReference type="InterPro" id="IPR001810">
    <property type="entry name" value="F-box_dom"/>
</dbReference>
<evidence type="ECO:0000259" key="1">
    <source>
        <dbReference type="Pfam" id="PF12937"/>
    </source>
</evidence>
<evidence type="ECO:0000313" key="3">
    <source>
        <dbReference type="Proteomes" id="UP000230002"/>
    </source>
</evidence>
<gene>
    <name evidence="2" type="ORF">GSI_12761</name>
</gene>
<organism evidence="2 3">
    <name type="scientific">Ganoderma sinense ZZ0214-1</name>
    <dbReference type="NCBI Taxonomy" id="1077348"/>
    <lineage>
        <taxon>Eukaryota</taxon>
        <taxon>Fungi</taxon>
        <taxon>Dikarya</taxon>
        <taxon>Basidiomycota</taxon>
        <taxon>Agaricomycotina</taxon>
        <taxon>Agaricomycetes</taxon>
        <taxon>Polyporales</taxon>
        <taxon>Polyporaceae</taxon>
        <taxon>Ganoderma</taxon>
    </lineage>
</organism>
<dbReference type="Gene3D" id="1.20.1280.50">
    <property type="match status" value="1"/>
</dbReference>
<protein>
    <recommendedName>
        <fullName evidence="1">F-box domain-containing protein</fullName>
    </recommendedName>
</protein>
<comment type="caution">
    <text evidence="2">The sequence shown here is derived from an EMBL/GenBank/DDBJ whole genome shotgun (WGS) entry which is preliminary data.</text>
</comment>